<accession>A0A164HAN3</accession>
<proteinExistence type="predicted"/>
<keyword evidence="2" id="KW-1185">Reference proteome</keyword>
<evidence type="ECO:0000313" key="1">
    <source>
        <dbReference type="EMBL" id="KZR99916.1"/>
    </source>
</evidence>
<protein>
    <submittedName>
        <fullName evidence="1">Uncharacterized protein</fullName>
    </submittedName>
</protein>
<dbReference type="EMBL" id="LRGB01012271">
    <property type="protein sequence ID" value="KZR99916.1"/>
    <property type="molecule type" value="Genomic_DNA"/>
</dbReference>
<dbReference type="AlphaFoldDB" id="A0A164HAN3"/>
<feature type="non-terminal residue" evidence="1">
    <location>
        <position position="1"/>
    </location>
</feature>
<comment type="caution">
    <text evidence="1">The sequence shown here is derived from an EMBL/GenBank/DDBJ whole genome shotgun (WGS) entry which is preliminary data.</text>
</comment>
<name>A0A164HAN3_9CRUS</name>
<evidence type="ECO:0000313" key="2">
    <source>
        <dbReference type="Proteomes" id="UP000076858"/>
    </source>
</evidence>
<sequence>IKCYWRISFLQSHTIFSERSTYRCRVWVEHTFACTKMVPYTIAILGLAVGYDAMKIPRCLVLYVW</sequence>
<dbReference type="Proteomes" id="UP000076858">
    <property type="component" value="Unassembled WGS sequence"/>
</dbReference>
<organism evidence="1 2">
    <name type="scientific">Daphnia magna</name>
    <dbReference type="NCBI Taxonomy" id="35525"/>
    <lineage>
        <taxon>Eukaryota</taxon>
        <taxon>Metazoa</taxon>
        <taxon>Ecdysozoa</taxon>
        <taxon>Arthropoda</taxon>
        <taxon>Crustacea</taxon>
        <taxon>Branchiopoda</taxon>
        <taxon>Diplostraca</taxon>
        <taxon>Cladocera</taxon>
        <taxon>Anomopoda</taxon>
        <taxon>Daphniidae</taxon>
        <taxon>Daphnia</taxon>
    </lineage>
</organism>
<gene>
    <name evidence="1" type="ORF">APZ42_004027</name>
</gene>
<reference evidence="1 2" key="1">
    <citation type="submission" date="2016-03" db="EMBL/GenBank/DDBJ databases">
        <title>EvidentialGene: Evidence-directed Construction of Genes on Genomes.</title>
        <authorList>
            <person name="Gilbert D.G."/>
            <person name="Choi J.-H."/>
            <person name="Mockaitis K."/>
            <person name="Colbourne J."/>
            <person name="Pfrender M."/>
        </authorList>
    </citation>
    <scope>NUCLEOTIDE SEQUENCE [LARGE SCALE GENOMIC DNA]</scope>
    <source>
        <strain evidence="1 2">Xinb3</strain>
        <tissue evidence="1">Complete organism</tissue>
    </source>
</reference>